<sequence>MFDDNFTFDTARSSSPDSSNAPSTRDPSRSVSPCSPVGPLPSTTRFSVTDLAAQLADQRLRTDSRIRYDDCAAYAAHDDDAGWNLGALPSIEREAGVDSLLPTAVPSSACARRSSSSARPLSPSRRAQRQANARLLFTNSHRRDIAALVSRMVESKEQCSVSSSSSDSLTHTIAEDEGDDSGDDATAAQSRRSSVASGRWGGSRRASDVRSSGGCVSKSVRFRRDKALSRVRTSERV</sequence>
<comment type="caution">
    <text evidence="2">The sequence shown here is derived from an EMBL/GenBank/DDBJ whole genome shotgun (WGS) entry which is preliminary data.</text>
</comment>
<name>A0A4U0XNE1_9PEZI</name>
<accession>A0A4U0XNE1</accession>
<dbReference type="AlphaFoldDB" id="A0A4U0XNE1"/>
<feature type="region of interest" description="Disordered" evidence="1">
    <location>
        <begin position="157"/>
        <end position="216"/>
    </location>
</feature>
<organism evidence="2 3">
    <name type="scientific">Friedmanniomyces simplex</name>
    <dbReference type="NCBI Taxonomy" id="329884"/>
    <lineage>
        <taxon>Eukaryota</taxon>
        <taxon>Fungi</taxon>
        <taxon>Dikarya</taxon>
        <taxon>Ascomycota</taxon>
        <taxon>Pezizomycotina</taxon>
        <taxon>Dothideomycetes</taxon>
        <taxon>Dothideomycetidae</taxon>
        <taxon>Mycosphaerellales</taxon>
        <taxon>Teratosphaeriaceae</taxon>
        <taxon>Friedmanniomyces</taxon>
    </lineage>
</organism>
<dbReference type="Proteomes" id="UP000309340">
    <property type="component" value="Unassembled WGS sequence"/>
</dbReference>
<keyword evidence="3" id="KW-1185">Reference proteome</keyword>
<feature type="compositionally biased region" description="Low complexity" evidence="1">
    <location>
        <begin position="106"/>
        <end position="134"/>
    </location>
</feature>
<feature type="region of interest" description="Disordered" evidence="1">
    <location>
        <begin position="106"/>
        <end position="135"/>
    </location>
</feature>
<feature type="region of interest" description="Disordered" evidence="1">
    <location>
        <begin position="1"/>
        <end position="45"/>
    </location>
</feature>
<protein>
    <submittedName>
        <fullName evidence="2">Uncharacterized protein</fullName>
    </submittedName>
</protein>
<dbReference type="EMBL" id="NAJQ01000121">
    <property type="protein sequence ID" value="TKA78091.1"/>
    <property type="molecule type" value="Genomic_DNA"/>
</dbReference>
<evidence type="ECO:0000313" key="2">
    <source>
        <dbReference type="EMBL" id="TKA78091.1"/>
    </source>
</evidence>
<proteinExistence type="predicted"/>
<evidence type="ECO:0000256" key="1">
    <source>
        <dbReference type="SAM" id="MobiDB-lite"/>
    </source>
</evidence>
<dbReference type="OrthoDB" id="3910171at2759"/>
<evidence type="ECO:0000313" key="3">
    <source>
        <dbReference type="Proteomes" id="UP000309340"/>
    </source>
</evidence>
<feature type="compositionally biased region" description="Low complexity" evidence="1">
    <location>
        <begin position="9"/>
        <end position="25"/>
    </location>
</feature>
<gene>
    <name evidence="2" type="ORF">B0A55_03278</name>
</gene>
<reference evidence="2 3" key="1">
    <citation type="submission" date="2017-03" db="EMBL/GenBank/DDBJ databases">
        <title>Genomes of endolithic fungi from Antarctica.</title>
        <authorList>
            <person name="Coleine C."/>
            <person name="Masonjones S."/>
            <person name="Stajich J.E."/>
        </authorList>
    </citation>
    <scope>NUCLEOTIDE SEQUENCE [LARGE SCALE GENOMIC DNA]</scope>
    <source>
        <strain evidence="2 3">CCFEE 5184</strain>
    </source>
</reference>